<protein>
    <recommendedName>
        <fullName evidence="5">Lipoprotein</fullName>
    </recommendedName>
</protein>
<feature type="signal peptide" evidence="2">
    <location>
        <begin position="1"/>
        <end position="27"/>
    </location>
</feature>
<gene>
    <name evidence="3" type="ORF">M0651_06055</name>
</gene>
<organism evidence="3 4">
    <name type="scientific">Paenibacillus mellifer</name>
    <dbReference type="NCBI Taxonomy" id="2937794"/>
    <lineage>
        <taxon>Bacteria</taxon>
        <taxon>Bacillati</taxon>
        <taxon>Bacillota</taxon>
        <taxon>Bacilli</taxon>
        <taxon>Bacillales</taxon>
        <taxon>Paenibacillaceae</taxon>
        <taxon>Paenibacillus</taxon>
    </lineage>
</organism>
<evidence type="ECO:0008006" key="5">
    <source>
        <dbReference type="Google" id="ProtNLM"/>
    </source>
</evidence>
<feature type="region of interest" description="Disordered" evidence="1">
    <location>
        <begin position="27"/>
        <end position="66"/>
    </location>
</feature>
<feature type="compositionally biased region" description="Polar residues" evidence="1">
    <location>
        <begin position="51"/>
        <end position="62"/>
    </location>
</feature>
<dbReference type="AlphaFoldDB" id="A0A9X1XXS8"/>
<accession>A0A9X1XXS8</accession>
<evidence type="ECO:0000313" key="4">
    <source>
        <dbReference type="Proteomes" id="UP001139534"/>
    </source>
</evidence>
<proteinExistence type="predicted"/>
<dbReference type="EMBL" id="JALPRK010000004">
    <property type="protein sequence ID" value="MCK8486736.1"/>
    <property type="molecule type" value="Genomic_DNA"/>
</dbReference>
<sequence length="219" mass="24167">MLKKHNVWMKFALFGIVLSLTACSGRATEPSANSNHSPPVKEEAPAPAPENNKQNDNVNEEPNVTRPEVESFELLTGEGNQTLEAKLHQGEGFSFYVFDKFAFDDAEGRLYLNSNPKYEVKIEALPANYDLEQLQTKGRTELEAFGEVKDFSGELIEHPLGFAEVYLQASGSEGISDYIVWKSAAGDGFLFRLQNPKGEEAAEFAGPVWVSLSTVQSES</sequence>
<dbReference type="Proteomes" id="UP001139534">
    <property type="component" value="Unassembled WGS sequence"/>
</dbReference>
<dbReference type="RefSeq" id="WP_248550948.1">
    <property type="nucleotide sequence ID" value="NZ_JALPRK010000004.1"/>
</dbReference>
<evidence type="ECO:0000256" key="1">
    <source>
        <dbReference type="SAM" id="MobiDB-lite"/>
    </source>
</evidence>
<dbReference type="PROSITE" id="PS51257">
    <property type="entry name" value="PROKAR_LIPOPROTEIN"/>
    <property type="match status" value="1"/>
</dbReference>
<evidence type="ECO:0000256" key="2">
    <source>
        <dbReference type="SAM" id="SignalP"/>
    </source>
</evidence>
<feature type="chain" id="PRO_5040927105" description="Lipoprotein" evidence="2">
    <location>
        <begin position="28"/>
        <end position="219"/>
    </location>
</feature>
<comment type="caution">
    <text evidence="3">The sequence shown here is derived from an EMBL/GenBank/DDBJ whole genome shotgun (WGS) entry which is preliminary data.</text>
</comment>
<keyword evidence="2" id="KW-0732">Signal</keyword>
<evidence type="ECO:0000313" key="3">
    <source>
        <dbReference type="EMBL" id="MCK8486736.1"/>
    </source>
</evidence>
<reference evidence="3" key="1">
    <citation type="submission" date="2022-04" db="EMBL/GenBank/DDBJ databases">
        <authorList>
            <person name="Seo M.-J."/>
        </authorList>
    </citation>
    <scope>NUCLEOTIDE SEQUENCE</scope>
    <source>
        <strain evidence="3">MBLB2552</strain>
    </source>
</reference>
<name>A0A9X1XXS8_9BACL</name>
<keyword evidence="4" id="KW-1185">Reference proteome</keyword>